<gene>
    <name evidence="4" type="ORF">A4R43_41205</name>
</gene>
<dbReference type="Gene3D" id="1.25.40.10">
    <property type="entry name" value="Tetratricopeptide repeat domain"/>
    <property type="match status" value="2"/>
</dbReference>
<accession>A0A344LJ46</accession>
<sequence>MSLQVVSPVLVGRDSETSRVADAFDRVAGGGLATLLVGGEAGIGKSRLVAEFTDRAGAKATVLSGCCVELGADGLPFAPFVAALRGLATAAGPDVFDRLLPDKAALAPLLPGAARGQAPLGDDARPRLFEGVLALLAGLAAERPVVLVIEDAHWADRSSRDLLEFLVRNQGAVPGSMIVVTHRSEELNRAHPLRPLLAELTRVPWVDRLELGRLGKREVVRLVRHILDREPDPELVSEVFQRSEGNPLFVEAMLDCQNACEGTADLPASLEDLLSSRIDRLPPDAAYVAGLIGLSEVTVCHALLSEVAELDERALSAAVRAAVDANVLVIEGEGYRFRHALIGEAATAGLMPGERRALHARYAEAMRADPGLSAGAPSITELAQHLYRAGDFRSAICAAWQAAGEAQRLLAYAEQVRMLDRVRELWPLVPDPCCELGGVEYATVLEQAVEAASRAGDNVNGERFATMALAEIDRDAQRVRAATLLDQRARLRAQLGQPGALEDHREAIRLVPEDHPARGHLLNSYAARLMEIPRADEARDAAEAALDSACRNGERSAEASALITLAVLDARLGDLEEQLPRLKRAGAIAETLGEHRVRLRAIHAESSLLRAFGRLAEAEAKARHGLAVAQEAGLRRAAGAQHSLDLAGAMIDGGRWDEAMTVLEQALDLSPAPAFREHLLCLKGYIALHRGDAELPERLLARAHEQYGEDVRFNLDPFLVARLETELRLTQGRYGEARTVLERALTHPQLNAAGRLLWPLLVLGSRLADHDPSWRGTELLTRLRRIAAELPVAGPVQHAFSRLFDAHLSGERGDWDAATAAWRELGQPLRLAQACLGAAAAAITTDGDREAATELLREAYGLAGQLGAKPLRDRVADLARRARIQVVPGTPEPLGNGHTRLGLTPRELEILRLVTAGKANREIADELFISAKTASVHVSNILGKLGVANRVEAAATANQLGLFD</sequence>
<dbReference type="AlphaFoldDB" id="A0A344LJ46"/>
<dbReference type="OrthoDB" id="5476461at2"/>
<name>A0A344LJ46_9PSEU</name>
<keyword evidence="1" id="KW-0547">Nucleotide-binding</keyword>
<evidence type="ECO:0000256" key="2">
    <source>
        <dbReference type="ARBA" id="ARBA00022840"/>
    </source>
</evidence>
<dbReference type="Gene3D" id="1.10.10.10">
    <property type="entry name" value="Winged helix-like DNA-binding domain superfamily/Winged helix DNA-binding domain"/>
    <property type="match status" value="1"/>
</dbReference>
<dbReference type="InterPro" id="IPR016032">
    <property type="entry name" value="Sig_transdc_resp-reg_C-effctor"/>
</dbReference>
<dbReference type="InterPro" id="IPR041664">
    <property type="entry name" value="AAA_16"/>
</dbReference>
<dbReference type="SUPFAM" id="SSF52540">
    <property type="entry name" value="P-loop containing nucleoside triphosphate hydrolases"/>
    <property type="match status" value="1"/>
</dbReference>
<dbReference type="PRINTS" id="PR00038">
    <property type="entry name" value="HTHLUXR"/>
</dbReference>
<feature type="domain" description="HTH luxR-type" evidence="3">
    <location>
        <begin position="896"/>
        <end position="961"/>
    </location>
</feature>
<evidence type="ECO:0000259" key="3">
    <source>
        <dbReference type="PROSITE" id="PS50043"/>
    </source>
</evidence>
<dbReference type="SMART" id="SM00421">
    <property type="entry name" value="HTH_LUXR"/>
    <property type="match status" value="1"/>
</dbReference>
<dbReference type="KEGG" id="aab:A4R43_41205"/>
<proteinExistence type="predicted"/>
<dbReference type="Pfam" id="PF00196">
    <property type="entry name" value="GerE"/>
    <property type="match status" value="1"/>
</dbReference>
<dbReference type="GO" id="GO:0004016">
    <property type="term" value="F:adenylate cyclase activity"/>
    <property type="evidence" value="ECO:0007669"/>
    <property type="project" value="TreeGrafter"/>
</dbReference>
<dbReference type="Pfam" id="PF13191">
    <property type="entry name" value="AAA_16"/>
    <property type="match status" value="1"/>
</dbReference>
<evidence type="ECO:0000313" key="4">
    <source>
        <dbReference type="EMBL" id="AXB48070.1"/>
    </source>
</evidence>
<dbReference type="PANTHER" id="PTHR16305:SF35">
    <property type="entry name" value="TRANSCRIPTIONAL ACTIVATOR DOMAIN"/>
    <property type="match status" value="1"/>
</dbReference>
<dbReference type="InterPro" id="IPR011990">
    <property type="entry name" value="TPR-like_helical_dom_sf"/>
</dbReference>
<dbReference type="GO" id="GO:0006355">
    <property type="term" value="P:regulation of DNA-templated transcription"/>
    <property type="evidence" value="ECO:0007669"/>
    <property type="project" value="InterPro"/>
</dbReference>
<dbReference type="SUPFAM" id="SSF48452">
    <property type="entry name" value="TPR-like"/>
    <property type="match status" value="1"/>
</dbReference>
<dbReference type="RefSeq" id="WP_113697141.1">
    <property type="nucleotide sequence ID" value="NZ_CP015163.1"/>
</dbReference>
<dbReference type="InterPro" id="IPR027417">
    <property type="entry name" value="P-loop_NTPase"/>
</dbReference>
<dbReference type="SUPFAM" id="SSF46894">
    <property type="entry name" value="C-terminal effector domain of the bipartite response regulators"/>
    <property type="match status" value="1"/>
</dbReference>
<dbReference type="GO" id="GO:0003677">
    <property type="term" value="F:DNA binding"/>
    <property type="evidence" value="ECO:0007669"/>
    <property type="project" value="InterPro"/>
</dbReference>
<organism evidence="4 5">
    <name type="scientific">Amycolatopsis albispora</name>
    <dbReference type="NCBI Taxonomy" id="1804986"/>
    <lineage>
        <taxon>Bacteria</taxon>
        <taxon>Bacillati</taxon>
        <taxon>Actinomycetota</taxon>
        <taxon>Actinomycetes</taxon>
        <taxon>Pseudonocardiales</taxon>
        <taxon>Pseudonocardiaceae</taxon>
        <taxon>Amycolatopsis</taxon>
    </lineage>
</organism>
<dbReference type="EMBL" id="CP015163">
    <property type="protein sequence ID" value="AXB48070.1"/>
    <property type="molecule type" value="Genomic_DNA"/>
</dbReference>
<keyword evidence="5" id="KW-1185">Reference proteome</keyword>
<keyword evidence="2" id="KW-0067">ATP-binding</keyword>
<dbReference type="GO" id="GO:0005524">
    <property type="term" value="F:ATP binding"/>
    <property type="evidence" value="ECO:0007669"/>
    <property type="project" value="UniProtKB-KW"/>
</dbReference>
<dbReference type="GO" id="GO:0005737">
    <property type="term" value="C:cytoplasm"/>
    <property type="evidence" value="ECO:0007669"/>
    <property type="project" value="TreeGrafter"/>
</dbReference>
<reference evidence="4 5" key="1">
    <citation type="submission" date="2016-04" db="EMBL/GenBank/DDBJ databases">
        <title>Complete genome sequence and analysis of deep-sea sediment isolate, Amycolatopsis sp. WP1.</title>
        <authorList>
            <person name="Wang H."/>
            <person name="Chen S."/>
            <person name="Wu Q."/>
        </authorList>
    </citation>
    <scope>NUCLEOTIDE SEQUENCE [LARGE SCALE GENOMIC DNA]</scope>
    <source>
        <strain evidence="4 5">WP1</strain>
    </source>
</reference>
<dbReference type="Proteomes" id="UP000250434">
    <property type="component" value="Chromosome"/>
</dbReference>
<evidence type="ECO:0000256" key="1">
    <source>
        <dbReference type="ARBA" id="ARBA00022741"/>
    </source>
</evidence>
<dbReference type="PROSITE" id="PS50043">
    <property type="entry name" value="HTH_LUXR_2"/>
    <property type="match status" value="1"/>
</dbReference>
<dbReference type="InterPro" id="IPR036388">
    <property type="entry name" value="WH-like_DNA-bd_sf"/>
</dbReference>
<dbReference type="CDD" id="cd06170">
    <property type="entry name" value="LuxR_C_like"/>
    <property type="match status" value="1"/>
</dbReference>
<protein>
    <recommendedName>
        <fullName evidence="3">HTH luxR-type domain-containing protein</fullName>
    </recommendedName>
</protein>
<dbReference type="PANTHER" id="PTHR16305">
    <property type="entry name" value="TESTICULAR SOLUBLE ADENYLYL CYCLASE"/>
    <property type="match status" value="1"/>
</dbReference>
<evidence type="ECO:0000313" key="5">
    <source>
        <dbReference type="Proteomes" id="UP000250434"/>
    </source>
</evidence>
<dbReference type="InterPro" id="IPR000792">
    <property type="entry name" value="Tscrpt_reg_LuxR_C"/>
</dbReference>